<reference evidence="1 2" key="1">
    <citation type="journal article" date="2024" name="Ann. Entomol. Soc. Am.">
        <title>Genomic analyses of the southern and eastern yellowjacket wasps (Hymenoptera: Vespidae) reveal evolutionary signatures of social life.</title>
        <authorList>
            <person name="Catto M.A."/>
            <person name="Caine P.B."/>
            <person name="Orr S.E."/>
            <person name="Hunt B.G."/>
            <person name="Goodisman M.A.D."/>
        </authorList>
    </citation>
    <scope>NUCLEOTIDE SEQUENCE [LARGE SCALE GENOMIC DNA]</scope>
    <source>
        <strain evidence="1">233</strain>
        <tissue evidence="1">Head and thorax</tissue>
    </source>
</reference>
<accession>A0ABD2APE0</accession>
<dbReference type="AlphaFoldDB" id="A0ABD2APE0"/>
<evidence type="ECO:0000313" key="1">
    <source>
        <dbReference type="EMBL" id="KAL2722488.1"/>
    </source>
</evidence>
<organism evidence="1 2">
    <name type="scientific">Vespula squamosa</name>
    <name type="common">Southern yellow jacket</name>
    <name type="synonym">Wasp</name>
    <dbReference type="NCBI Taxonomy" id="30214"/>
    <lineage>
        <taxon>Eukaryota</taxon>
        <taxon>Metazoa</taxon>
        <taxon>Ecdysozoa</taxon>
        <taxon>Arthropoda</taxon>
        <taxon>Hexapoda</taxon>
        <taxon>Insecta</taxon>
        <taxon>Pterygota</taxon>
        <taxon>Neoptera</taxon>
        <taxon>Endopterygota</taxon>
        <taxon>Hymenoptera</taxon>
        <taxon>Apocrita</taxon>
        <taxon>Aculeata</taxon>
        <taxon>Vespoidea</taxon>
        <taxon>Vespidae</taxon>
        <taxon>Vespinae</taxon>
        <taxon>Vespula</taxon>
    </lineage>
</organism>
<comment type="caution">
    <text evidence="1">The sequence shown here is derived from an EMBL/GenBank/DDBJ whole genome shotgun (WGS) entry which is preliminary data.</text>
</comment>
<keyword evidence="2" id="KW-1185">Reference proteome</keyword>
<gene>
    <name evidence="1" type="ORF">V1478_009351</name>
</gene>
<dbReference type="EMBL" id="JAUDFV010000141">
    <property type="protein sequence ID" value="KAL2722488.1"/>
    <property type="molecule type" value="Genomic_DNA"/>
</dbReference>
<name>A0ABD2APE0_VESSQ</name>
<protein>
    <submittedName>
        <fullName evidence="1">Uncharacterized protein</fullName>
    </submittedName>
</protein>
<evidence type="ECO:0000313" key="2">
    <source>
        <dbReference type="Proteomes" id="UP001607302"/>
    </source>
</evidence>
<dbReference type="Proteomes" id="UP001607302">
    <property type="component" value="Unassembled WGS sequence"/>
</dbReference>
<sequence length="62" mass="7303">MEIPRGHMTILTNKHNRISSFSFAATTFGEGYCFYKLPRFYPYHELNVVVVDRCPLLHVVVW</sequence>
<proteinExistence type="predicted"/>